<dbReference type="RefSeq" id="WP_167746949.1">
    <property type="nucleotide sequence ID" value="NZ_SOMN01000002.1"/>
</dbReference>
<keyword evidence="3" id="KW-1185">Reference proteome</keyword>
<accession>A0A4Y8M7C7</accession>
<reference evidence="2 3" key="1">
    <citation type="submission" date="2019-03" db="EMBL/GenBank/DDBJ databases">
        <title>Cohnella endophytica sp. nov., a novel endophytic bacterium isolated from bark of Sonneratia apetala.</title>
        <authorList>
            <person name="Tuo L."/>
        </authorList>
    </citation>
    <scope>NUCLEOTIDE SEQUENCE [LARGE SCALE GENOMIC DNA]</scope>
    <source>
        <strain evidence="2 3">CCTCC AB 208254</strain>
    </source>
</reference>
<proteinExistence type="predicted"/>
<sequence>MMRQSRKEANMEWMMREGLMPERREAMALASQIGEEFGSELGAGPLAGAAHGRRQPPGGRG</sequence>
<evidence type="ECO:0000256" key="1">
    <source>
        <dbReference type="SAM" id="MobiDB-lite"/>
    </source>
</evidence>
<dbReference type="AlphaFoldDB" id="A0A4Y8M7C7"/>
<organism evidence="2 3">
    <name type="scientific">Cohnella luojiensis</name>
    <dbReference type="NCBI Taxonomy" id="652876"/>
    <lineage>
        <taxon>Bacteria</taxon>
        <taxon>Bacillati</taxon>
        <taxon>Bacillota</taxon>
        <taxon>Bacilli</taxon>
        <taxon>Bacillales</taxon>
        <taxon>Paenibacillaceae</taxon>
        <taxon>Cohnella</taxon>
    </lineage>
</organism>
<gene>
    <name evidence="2" type="ORF">E2980_02840</name>
</gene>
<dbReference type="Proteomes" id="UP000297900">
    <property type="component" value="Unassembled WGS sequence"/>
</dbReference>
<feature type="region of interest" description="Disordered" evidence="1">
    <location>
        <begin position="39"/>
        <end position="61"/>
    </location>
</feature>
<name>A0A4Y8M7C7_9BACL</name>
<evidence type="ECO:0000313" key="3">
    <source>
        <dbReference type="Proteomes" id="UP000297900"/>
    </source>
</evidence>
<evidence type="ECO:0000313" key="2">
    <source>
        <dbReference type="EMBL" id="TFE30735.1"/>
    </source>
</evidence>
<protein>
    <submittedName>
        <fullName evidence="2">Uncharacterized protein</fullName>
    </submittedName>
</protein>
<dbReference type="EMBL" id="SOMN01000002">
    <property type="protein sequence ID" value="TFE30735.1"/>
    <property type="molecule type" value="Genomic_DNA"/>
</dbReference>
<comment type="caution">
    <text evidence="2">The sequence shown here is derived from an EMBL/GenBank/DDBJ whole genome shotgun (WGS) entry which is preliminary data.</text>
</comment>